<sequence>MNQKTAIILGATGLTGSILLNKLLQDDRYAKILLFGRNSVNIENEKITEHLIDLFELKDHKESFKADEVFCCIGTTAAKTPDKEIYKKIDYGIPASAAKLCKENNIRTFIVISAMGADPNSNIFCNKVKGLMETAVLSQQIPNTYILRPSLIGGKREERRIGEYVGKVLMSVLNFLLIGPLKKYRSIHPERIATAMIWLANNKYDSQILSSDVIQHIAKNGS</sequence>
<comment type="caution">
    <text evidence="2">The sequence shown here is derived from an EMBL/GenBank/DDBJ whole genome shotgun (WGS) entry which is preliminary data.</text>
</comment>
<dbReference type="Pfam" id="PF13460">
    <property type="entry name" value="NAD_binding_10"/>
    <property type="match status" value="1"/>
</dbReference>
<name>A0ABW3D1A7_9FLAO</name>
<dbReference type="SUPFAM" id="SSF51735">
    <property type="entry name" value="NAD(P)-binding Rossmann-fold domains"/>
    <property type="match status" value="1"/>
</dbReference>
<feature type="domain" description="NAD(P)-binding" evidence="1">
    <location>
        <begin position="10"/>
        <end position="120"/>
    </location>
</feature>
<dbReference type="InterPro" id="IPR016040">
    <property type="entry name" value="NAD(P)-bd_dom"/>
</dbReference>
<dbReference type="EMBL" id="JBHTJH010000017">
    <property type="protein sequence ID" value="MFD0863247.1"/>
    <property type="molecule type" value="Genomic_DNA"/>
</dbReference>
<evidence type="ECO:0000313" key="2">
    <source>
        <dbReference type="EMBL" id="MFD0863247.1"/>
    </source>
</evidence>
<dbReference type="Proteomes" id="UP001596978">
    <property type="component" value="Unassembled WGS sequence"/>
</dbReference>
<keyword evidence="3" id="KW-1185">Reference proteome</keyword>
<organism evidence="2 3">
    <name type="scientific">Sungkyunkwania multivorans</name>
    <dbReference type="NCBI Taxonomy" id="1173618"/>
    <lineage>
        <taxon>Bacteria</taxon>
        <taxon>Pseudomonadati</taxon>
        <taxon>Bacteroidota</taxon>
        <taxon>Flavobacteriia</taxon>
        <taxon>Flavobacteriales</taxon>
        <taxon>Flavobacteriaceae</taxon>
        <taxon>Sungkyunkwania</taxon>
    </lineage>
</organism>
<reference evidence="3" key="1">
    <citation type="journal article" date="2019" name="Int. J. Syst. Evol. Microbiol.">
        <title>The Global Catalogue of Microorganisms (GCM) 10K type strain sequencing project: providing services to taxonomists for standard genome sequencing and annotation.</title>
        <authorList>
            <consortium name="The Broad Institute Genomics Platform"/>
            <consortium name="The Broad Institute Genome Sequencing Center for Infectious Disease"/>
            <person name="Wu L."/>
            <person name="Ma J."/>
        </authorList>
    </citation>
    <scope>NUCLEOTIDE SEQUENCE [LARGE SCALE GENOMIC DNA]</scope>
    <source>
        <strain evidence="3">CCUG 62952</strain>
    </source>
</reference>
<dbReference type="RefSeq" id="WP_386409112.1">
    <property type="nucleotide sequence ID" value="NZ_JBHTJH010000017.1"/>
</dbReference>
<accession>A0ABW3D1A7</accession>
<dbReference type="PANTHER" id="PTHR14097">
    <property type="entry name" value="OXIDOREDUCTASE HTATIP2"/>
    <property type="match status" value="1"/>
</dbReference>
<protein>
    <submittedName>
        <fullName evidence="2">NAD(P)H-binding protein</fullName>
    </submittedName>
</protein>
<dbReference type="Gene3D" id="3.40.50.720">
    <property type="entry name" value="NAD(P)-binding Rossmann-like Domain"/>
    <property type="match status" value="1"/>
</dbReference>
<gene>
    <name evidence="2" type="ORF">ACFQ1M_13620</name>
</gene>
<evidence type="ECO:0000259" key="1">
    <source>
        <dbReference type="Pfam" id="PF13460"/>
    </source>
</evidence>
<dbReference type="InterPro" id="IPR036291">
    <property type="entry name" value="NAD(P)-bd_dom_sf"/>
</dbReference>
<dbReference type="PANTHER" id="PTHR14097:SF7">
    <property type="entry name" value="OXIDOREDUCTASE HTATIP2"/>
    <property type="match status" value="1"/>
</dbReference>
<evidence type="ECO:0000313" key="3">
    <source>
        <dbReference type="Proteomes" id="UP001596978"/>
    </source>
</evidence>
<proteinExistence type="predicted"/>